<name>A0AAV4TIR4_9ARAC</name>
<dbReference type="EMBL" id="BPLQ01009775">
    <property type="protein sequence ID" value="GIY46513.1"/>
    <property type="molecule type" value="Genomic_DNA"/>
</dbReference>
<evidence type="ECO:0000313" key="1">
    <source>
        <dbReference type="EMBL" id="GIY46513.1"/>
    </source>
</evidence>
<dbReference type="Proteomes" id="UP001054837">
    <property type="component" value="Unassembled WGS sequence"/>
</dbReference>
<reference evidence="1 2" key="1">
    <citation type="submission" date="2021-06" db="EMBL/GenBank/DDBJ databases">
        <title>Caerostris darwini draft genome.</title>
        <authorList>
            <person name="Kono N."/>
            <person name="Arakawa K."/>
        </authorList>
    </citation>
    <scope>NUCLEOTIDE SEQUENCE [LARGE SCALE GENOMIC DNA]</scope>
</reference>
<keyword evidence="2" id="KW-1185">Reference proteome</keyword>
<accession>A0AAV4TIR4</accession>
<sequence length="90" mass="10254">MGAHWYGTPRSIPIRDHGIINHFCLHHSTKTPKLLNVMKATATFTTLGGTSVGHTLFVNHPHWRRAVSPAVICHQVRVHYFEYIAIQSER</sequence>
<dbReference type="AlphaFoldDB" id="A0AAV4TIR4"/>
<gene>
    <name evidence="1" type="ORF">CDAR_489971</name>
</gene>
<proteinExistence type="predicted"/>
<protein>
    <submittedName>
        <fullName evidence="1">Uncharacterized protein</fullName>
    </submittedName>
</protein>
<organism evidence="1 2">
    <name type="scientific">Caerostris darwini</name>
    <dbReference type="NCBI Taxonomy" id="1538125"/>
    <lineage>
        <taxon>Eukaryota</taxon>
        <taxon>Metazoa</taxon>
        <taxon>Ecdysozoa</taxon>
        <taxon>Arthropoda</taxon>
        <taxon>Chelicerata</taxon>
        <taxon>Arachnida</taxon>
        <taxon>Araneae</taxon>
        <taxon>Araneomorphae</taxon>
        <taxon>Entelegynae</taxon>
        <taxon>Araneoidea</taxon>
        <taxon>Araneidae</taxon>
        <taxon>Caerostris</taxon>
    </lineage>
</organism>
<comment type="caution">
    <text evidence="1">The sequence shown here is derived from an EMBL/GenBank/DDBJ whole genome shotgun (WGS) entry which is preliminary data.</text>
</comment>
<evidence type="ECO:0000313" key="2">
    <source>
        <dbReference type="Proteomes" id="UP001054837"/>
    </source>
</evidence>